<organism evidence="1 2">
    <name type="scientific">Rubrivirga marina</name>
    <dbReference type="NCBI Taxonomy" id="1196024"/>
    <lineage>
        <taxon>Bacteria</taxon>
        <taxon>Pseudomonadati</taxon>
        <taxon>Rhodothermota</taxon>
        <taxon>Rhodothermia</taxon>
        <taxon>Rhodothermales</taxon>
        <taxon>Rubricoccaceae</taxon>
        <taxon>Rubrivirga</taxon>
    </lineage>
</organism>
<evidence type="ECO:0000313" key="2">
    <source>
        <dbReference type="Proteomes" id="UP000216339"/>
    </source>
</evidence>
<dbReference type="EMBL" id="MQWD01000010">
    <property type="protein sequence ID" value="PAP74169.1"/>
    <property type="molecule type" value="Genomic_DNA"/>
</dbReference>
<keyword evidence="2" id="KW-1185">Reference proteome</keyword>
<name>A0A271IUC0_9BACT</name>
<dbReference type="Proteomes" id="UP000216339">
    <property type="component" value="Unassembled WGS sequence"/>
</dbReference>
<reference evidence="1 2" key="1">
    <citation type="submission" date="2016-11" db="EMBL/GenBank/DDBJ databases">
        <title>Study of marine rhodopsin-containing bacteria.</title>
        <authorList>
            <person name="Yoshizawa S."/>
            <person name="Kumagai Y."/>
            <person name="Kogure K."/>
        </authorList>
    </citation>
    <scope>NUCLEOTIDE SEQUENCE [LARGE SCALE GENOMIC DNA]</scope>
    <source>
        <strain evidence="1 2">SAORIC-28</strain>
    </source>
</reference>
<proteinExistence type="predicted"/>
<comment type="caution">
    <text evidence="1">The sequence shown here is derived from an EMBL/GenBank/DDBJ whole genome shotgun (WGS) entry which is preliminary data.</text>
</comment>
<dbReference type="AlphaFoldDB" id="A0A271IUC0"/>
<gene>
    <name evidence="1" type="ORF">BSZ37_21125</name>
</gene>
<sequence length="178" mass="19858">MATYDIRLVYEAGPDPVTREPLGRDDEVVTVAADSPWEARSRALASATTRAMGRVVRAYDLATGEEVRPPLSEGFRPGRFRVDGLDGTYDGFTRGETWNGFAVPYFPLAEARRIAADFAAQPPNPDGQPIGEYDADRDVVRLRDPSSDDWDETPRVEIDGRSLYPVGAHLWTWEEAER</sequence>
<evidence type="ECO:0000313" key="1">
    <source>
        <dbReference type="EMBL" id="PAP74169.1"/>
    </source>
</evidence>
<dbReference type="OrthoDB" id="9813511at2"/>
<dbReference type="RefSeq" id="WP_095512647.1">
    <property type="nucleotide sequence ID" value="NZ_MQWD01000010.1"/>
</dbReference>
<protein>
    <submittedName>
        <fullName evidence="1">Uncharacterized protein</fullName>
    </submittedName>
</protein>
<accession>A0A271IUC0</accession>